<organism evidence="1 2">
    <name type="scientific">Pseudonocardia alaniniphila</name>
    <dbReference type="NCBI Taxonomy" id="75291"/>
    <lineage>
        <taxon>Bacteria</taxon>
        <taxon>Bacillati</taxon>
        <taxon>Actinomycetota</taxon>
        <taxon>Actinomycetes</taxon>
        <taxon>Pseudonocardiales</taxon>
        <taxon>Pseudonocardiaceae</taxon>
        <taxon>Pseudonocardia</taxon>
    </lineage>
</organism>
<protein>
    <recommendedName>
        <fullName evidence="3">DUF1871 family protein</fullName>
    </recommendedName>
</protein>
<evidence type="ECO:0000313" key="2">
    <source>
        <dbReference type="Proteomes" id="UP001299970"/>
    </source>
</evidence>
<dbReference type="EMBL" id="JAKXMK010000003">
    <property type="protein sequence ID" value="MCH6164858.1"/>
    <property type="molecule type" value="Genomic_DNA"/>
</dbReference>
<accession>A0ABS9T8W0</accession>
<comment type="caution">
    <text evidence="1">The sequence shown here is derived from an EMBL/GenBank/DDBJ whole genome shotgun (WGS) entry which is preliminary data.</text>
</comment>
<proteinExistence type="predicted"/>
<dbReference type="RefSeq" id="WP_241034880.1">
    <property type="nucleotide sequence ID" value="NZ_BAAAJF010000009.1"/>
</dbReference>
<sequence length="83" mass="9328">MRALLRGWDPIGVFSIPGPAPPDEYDCLIDPLVERLDRGDGADDLIRYLTQRLHDHFGLSADPDKLRQFVGRALEWRAGGTLL</sequence>
<keyword evidence="2" id="KW-1185">Reference proteome</keyword>
<reference evidence="1 2" key="1">
    <citation type="submission" date="2022-03" db="EMBL/GenBank/DDBJ databases">
        <title>Pseudonocardia alaer sp. nov., a novel actinomycete isolated from reed forest soil.</title>
        <authorList>
            <person name="Wang L."/>
        </authorList>
    </citation>
    <scope>NUCLEOTIDE SEQUENCE [LARGE SCALE GENOMIC DNA]</scope>
    <source>
        <strain evidence="1 2">Y-16303</strain>
    </source>
</reference>
<evidence type="ECO:0000313" key="1">
    <source>
        <dbReference type="EMBL" id="MCH6164858.1"/>
    </source>
</evidence>
<evidence type="ECO:0008006" key="3">
    <source>
        <dbReference type="Google" id="ProtNLM"/>
    </source>
</evidence>
<dbReference type="Proteomes" id="UP001299970">
    <property type="component" value="Unassembled WGS sequence"/>
</dbReference>
<gene>
    <name evidence="1" type="ORF">MMF94_04100</name>
</gene>
<name>A0ABS9T8W0_9PSEU</name>